<feature type="compositionally biased region" description="Basic and acidic residues" evidence="1">
    <location>
        <begin position="1"/>
        <end position="19"/>
    </location>
</feature>
<sequence>KKEDSGHESLGHSDIEELVLHASRKSIATEPSVVMHTGYSDESTASDSEQSQEEDDQEEGSLEGSLSRWVSRRDGAMAGPVRGQRSAP</sequence>
<proteinExistence type="predicted"/>
<feature type="non-terminal residue" evidence="2">
    <location>
        <position position="88"/>
    </location>
</feature>
<evidence type="ECO:0000313" key="2">
    <source>
        <dbReference type="EMBL" id="GFD57521.1"/>
    </source>
</evidence>
<dbReference type="EMBL" id="BKCJ011841987">
    <property type="protein sequence ID" value="GFD57521.1"/>
    <property type="molecule type" value="Genomic_DNA"/>
</dbReference>
<name>A0A699XKW9_TANCI</name>
<comment type="caution">
    <text evidence="2">The sequence shown here is derived from an EMBL/GenBank/DDBJ whole genome shotgun (WGS) entry which is preliminary data.</text>
</comment>
<feature type="non-terminal residue" evidence="2">
    <location>
        <position position="1"/>
    </location>
</feature>
<gene>
    <name evidence="2" type="ORF">Tci_929490</name>
</gene>
<feature type="compositionally biased region" description="Acidic residues" evidence="1">
    <location>
        <begin position="50"/>
        <end position="61"/>
    </location>
</feature>
<feature type="region of interest" description="Disordered" evidence="1">
    <location>
        <begin position="1"/>
        <end position="88"/>
    </location>
</feature>
<accession>A0A699XKW9</accession>
<reference evidence="2" key="1">
    <citation type="journal article" date="2019" name="Sci. Rep.">
        <title>Draft genome of Tanacetum cinerariifolium, the natural source of mosquito coil.</title>
        <authorList>
            <person name="Yamashiro T."/>
            <person name="Shiraishi A."/>
            <person name="Satake H."/>
            <person name="Nakayama K."/>
        </authorList>
    </citation>
    <scope>NUCLEOTIDE SEQUENCE</scope>
</reference>
<feature type="compositionally biased region" description="Low complexity" evidence="1">
    <location>
        <begin position="40"/>
        <end position="49"/>
    </location>
</feature>
<protein>
    <submittedName>
        <fullName evidence="2">Uncharacterized protein</fullName>
    </submittedName>
</protein>
<evidence type="ECO:0000256" key="1">
    <source>
        <dbReference type="SAM" id="MobiDB-lite"/>
    </source>
</evidence>
<dbReference type="AlphaFoldDB" id="A0A699XKW9"/>
<organism evidence="2">
    <name type="scientific">Tanacetum cinerariifolium</name>
    <name type="common">Dalmatian daisy</name>
    <name type="synonym">Chrysanthemum cinerariifolium</name>
    <dbReference type="NCBI Taxonomy" id="118510"/>
    <lineage>
        <taxon>Eukaryota</taxon>
        <taxon>Viridiplantae</taxon>
        <taxon>Streptophyta</taxon>
        <taxon>Embryophyta</taxon>
        <taxon>Tracheophyta</taxon>
        <taxon>Spermatophyta</taxon>
        <taxon>Magnoliopsida</taxon>
        <taxon>eudicotyledons</taxon>
        <taxon>Gunneridae</taxon>
        <taxon>Pentapetalae</taxon>
        <taxon>asterids</taxon>
        <taxon>campanulids</taxon>
        <taxon>Asterales</taxon>
        <taxon>Asteraceae</taxon>
        <taxon>Asteroideae</taxon>
        <taxon>Anthemideae</taxon>
        <taxon>Anthemidinae</taxon>
        <taxon>Tanacetum</taxon>
    </lineage>
</organism>